<evidence type="ECO:0000256" key="1">
    <source>
        <dbReference type="SAM" id="Phobius"/>
    </source>
</evidence>
<name>A0A392N7L1_9FABA</name>
<proteinExistence type="predicted"/>
<dbReference type="EMBL" id="LXQA010030552">
    <property type="protein sequence ID" value="MCH95741.1"/>
    <property type="molecule type" value="Genomic_DNA"/>
</dbReference>
<dbReference type="AlphaFoldDB" id="A0A392N7L1"/>
<reference evidence="2 3" key="1">
    <citation type="journal article" date="2018" name="Front. Plant Sci.">
        <title>Red Clover (Trifolium pratense) and Zigzag Clover (T. medium) - A Picture of Genomic Similarities and Differences.</title>
        <authorList>
            <person name="Dluhosova J."/>
            <person name="Istvanek J."/>
            <person name="Nedelnik J."/>
            <person name="Repkova J."/>
        </authorList>
    </citation>
    <scope>NUCLEOTIDE SEQUENCE [LARGE SCALE GENOMIC DNA]</scope>
    <source>
        <strain evidence="3">cv. 10/8</strain>
        <tissue evidence="2">Leaf</tissue>
    </source>
</reference>
<feature type="non-terminal residue" evidence="2">
    <location>
        <position position="53"/>
    </location>
</feature>
<comment type="caution">
    <text evidence="2">The sequence shown here is derived from an EMBL/GenBank/DDBJ whole genome shotgun (WGS) entry which is preliminary data.</text>
</comment>
<evidence type="ECO:0000313" key="2">
    <source>
        <dbReference type="EMBL" id="MCH95741.1"/>
    </source>
</evidence>
<keyword evidence="1" id="KW-0472">Membrane</keyword>
<organism evidence="2 3">
    <name type="scientific">Trifolium medium</name>
    <dbReference type="NCBI Taxonomy" id="97028"/>
    <lineage>
        <taxon>Eukaryota</taxon>
        <taxon>Viridiplantae</taxon>
        <taxon>Streptophyta</taxon>
        <taxon>Embryophyta</taxon>
        <taxon>Tracheophyta</taxon>
        <taxon>Spermatophyta</taxon>
        <taxon>Magnoliopsida</taxon>
        <taxon>eudicotyledons</taxon>
        <taxon>Gunneridae</taxon>
        <taxon>Pentapetalae</taxon>
        <taxon>rosids</taxon>
        <taxon>fabids</taxon>
        <taxon>Fabales</taxon>
        <taxon>Fabaceae</taxon>
        <taxon>Papilionoideae</taxon>
        <taxon>50 kb inversion clade</taxon>
        <taxon>NPAAA clade</taxon>
        <taxon>Hologalegina</taxon>
        <taxon>IRL clade</taxon>
        <taxon>Trifolieae</taxon>
        <taxon>Trifolium</taxon>
    </lineage>
</organism>
<keyword evidence="1" id="KW-0812">Transmembrane</keyword>
<sequence>MFHQRGQTTHALVTISSVSSLCSMLIVMSLGSSSQFGFAVSINGLEQDAIMAQ</sequence>
<keyword evidence="3" id="KW-1185">Reference proteome</keyword>
<dbReference type="Proteomes" id="UP000265520">
    <property type="component" value="Unassembled WGS sequence"/>
</dbReference>
<protein>
    <submittedName>
        <fullName evidence="2">Uncharacterized protein</fullName>
    </submittedName>
</protein>
<evidence type="ECO:0000313" key="3">
    <source>
        <dbReference type="Proteomes" id="UP000265520"/>
    </source>
</evidence>
<feature type="transmembrane region" description="Helical" evidence="1">
    <location>
        <begin position="12"/>
        <end position="31"/>
    </location>
</feature>
<accession>A0A392N7L1</accession>
<keyword evidence="1" id="KW-1133">Transmembrane helix</keyword>